<dbReference type="KEGG" id="pvac:HC248_01062"/>
<dbReference type="PANTHER" id="PTHR12526">
    <property type="entry name" value="GLYCOSYLTRANSFERASE"/>
    <property type="match status" value="1"/>
</dbReference>
<evidence type="ECO:0000313" key="2">
    <source>
        <dbReference type="EMBL" id="QJC55779.1"/>
    </source>
</evidence>
<dbReference type="GO" id="GO:0016757">
    <property type="term" value="F:glycosyltransferase activity"/>
    <property type="evidence" value="ECO:0007669"/>
    <property type="project" value="UniProtKB-KW"/>
</dbReference>
<dbReference type="EMBL" id="CP051461">
    <property type="protein sequence ID" value="QJC55779.1"/>
    <property type="molecule type" value="Genomic_DNA"/>
</dbReference>
<dbReference type="CDD" id="cd03811">
    <property type="entry name" value="GT4_GT28_WabH-like"/>
    <property type="match status" value="1"/>
</dbReference>
<keyword evidence="3" id="KW-1185">Reference proteome</keyword>
<dbReference type="AlphaFoldDB" id="A0A6H2H7D7"/>
<dbReference type="EC" id="2.4.1.291" evidence="2"/>
<keyword evidence="2" id="KW-0808">Transferase</keyword>
<protein>
    <submittedName>
        <fullName evidence="2">N-acetylgalactosamine-N, N'-diacetylbacillosaminyl-diphospho-undecaprenol 4-alpha-N-acetylgalactosaminyltransferase</fullName>
        <ecNumber evidence="2">2.4.1.291</ecNumber>
    </submittedName>
</protein>
<evidence type="ECO:0000259" key="1">
    <source>
        <dbReference type="Pfam" id="PF13439"/>
    </source>
</evidence>
<sequence length="379" mass="41020">MFAPVLKISNHLSIFLPDLRGGGAERVAVNLANSFIQRGYAVDIVLLSAEGDFLSDLHPNVTVVDLHVDRLRWVLFPLVHYLRQARPAVVLACMWPLTIAAVVARALSRVPTRLVVAEHTTWSRSELLKRPTVEWQIRKSMHWVFPAADGIVAVSQGAADDLARFANLEAQSITCIYNPVVGDGKPPAPEPLSPSGWWTGQHCKLLAVGTLKEIKDYATLLNAFALLRQRVDARLLILGEGECRPALVAQVRQLGIKASVFMPGFVKDISLYYQQADLHVLSSTGEGFGNVIVEALAVGTPVVSTDCPSGPREILCGGQFGRLVPMGNAAALADAMAESLAATHDTAALIARAQDFSIDKATDRYLELLFPQTTTSANS</sequence>
<dbReference type="Gene3D" id="3.40.50.2000">
    <property type="entry name" value="Glycogen Phosphorylase B"/>
    <property type="match status" value="2"/>
</dbReference>
<dbReference type="InterPro" id="IPR028098">
    <property type="entry name" value="Glyco_trans_4-like_N"/>
</dbReference>
<gene>
    <name evidence="2" type="primary">pglJ</name>
    <name evidence="2" type="ORF">HC248_01062</name>
</gene>
<proteinExistence type="predicted"/>
<dbReference type="SUPFAM" id="SSF53756">
    <property type="entry name" value="UDP-Glycosyltransferase/glycogen phosphorylase"/>
    <property type="match status" value="1"/>
</dbReference>
<keyword evidence="2" id="KW-0328">Glycosyltransferase</keyword>
<organism evidence="2 3">
    <name type="scientific">Polaromonas vacuolata</name>
    <dbReference type="NCBI Taxonomy" id="37448"/>
    <lineage>
        <taxon>Bacteria</taxon>
        <taxon>Pseudomonadati</taxon>
        <taxon>Pseudomonadota</taxon>
        <taxon>Betaproteobacteria</taxon>
        <taxon>Burkholderiales</taxon>
        <taxon>Comamonadaceae</taxon>
        <taxon>Polaromonas</taxon>
    </lineage>
</organism>
<dbReference type="RefSeq" id="WP_168921591.1">
    <property type="nucleotide sequence ID" value="NZ_CP051461.1"/>
</dbReference>
<dbReference type="Proteomes" id="UP000502041">
    <property type="component" value="Chromosome"/>
</dbReference>
<dbReference type="Pfam" id="PF13439">
    <property type="entry name" value="Glyco_transf_4"/>
    <property type="match status" value="1"/>
</dbReference>
<reference evidence="2 3" key="1">
    <citation type="submission" date="2020-04" db="EMBL/GenBank/DDBJ databases">
        <title>Complete genome of a Psychrophilic, Marine, Gas Vacuolate Bacterium Polaromonas vacuolata KCTC 22033T.</title>
        <authorList>
            <person name="Hwang K."/>
            <person name="Kim K.M."/>
        </authorList>
    </citation>
    <scope>NUCLEOTIDE SEQUENCE [LARGE SCALE GENOMIC DNA]</scope>
    <source>
        <strain evidence="2 3">KCTC 22033</strain>
    </source>
</reference>
<dbReference type="PANTHER" id="PTHR12526:SF630">
    <property type="entry name" value="GLYCOSYLTRANSFERASE"/>
    <property type="match status" value="1"/>
</dbReference>
<dbReference type="Pfam" id="PF13692">
    <property type="entry name" value="Glyco_trans_1_4"/>
    <property type="match status" value="1"/>
</dbReference>
<feature type="domain" description="Glycosyltransferase subfamily 4-like N-terminal" evidence="1">
    <location>
        <begin position="22"/>
        <end position="180"/>
    </location>
</feature>
<accession>A0A6H2H7D7</accession>
<name>A0A6H2H7D7_9BURK</name>
<evidence type="ECO:0000313" key="3">
    <source>
        <dbReference type="Proteomes" id="UP000502041"/>
    </source>
</evidence>